<name>A0A291DEC8_9MICC</name>
<proteinExistence type="predicted"/>
<dbReference type="InterPro" id="IPR011335">
    <property type="entry name" value="Restrct_endonuc-II-like"/>
</dbReference>
<dbReference type="Pfam" id="PF04471">
    <property type="entry name" value="Mrr_cat"/>
    <property type="match status" value="1"/>
</dbReference>
<dbReference type="GO" id="GO:0015666">
    <property type="term" value="F:restriction endodeoxyribonuclease activity"/>
    <property type="evidence" value="ECO:0007669"/>
    <property type="project" value="TreeGrafter"/>
</dbReference>
<dbReference type="GO" id="GO:0003677">
    <property type="term" value="F:DNA binding"/>
    <property type="evidence" value="ECO:0007669"/>
    <property type="project" value="InterPro"/>
</dbReference>
<keyword evidence="2" id="KW-0255">Endonuclease</keyword>
<organism evidence="2 3">
    <name type="scientific">Rothia mucilaginosa</name>
    <dbReference type="NCBI Taxonomy" id="43675"/>
    <lineage>
        <taxon>Bacteria</taxon>
        <taxon>Bacillati</taxon>
        <taxon>Actinomycetota</taxon>
        <taxon>Actinomycetes</taxon>
        <taxon>Micrococcales</taxon>
        <taxon>Micrococcaceae</taxon>
        <taxon>Rothia</taxon>
    </lineage>
</organism>
<dbReference type="Proteomes" id="UP000218628">
    <property type="component" value="Chromosome"/>
</dbReference>
<evidence type="ECO:0000259" key="1">
    <source>
        <dbReference type="Pfam" id="PF04471"/>
    </source>
</evidence>
<dbReference type="GO" id="GO:0009307">
    <property type="term" value="P:DNA restriction-modification system"/>
    <property type="evidence" value="ECO:0007669"/>
    <property type="project" value="InterPro"/>
</dbReference>
<dbReference type="InterPro" id="IPR052906">
    <property type="entry name" value="Type_IV_Methyl-Rstrct_Enzyme"/>
</dbReference>
<accession>A0A291DEC8</accession>
<dbReference type="InterPro" id="IPR007560">
    <property type="entry name" value="Restrct_endonuc_IV_Mrr"/>
</dbReference>
<dbReference type="SUPFAM" id="SSF52980">
    <property type="entry name" value="Restriction endonuclease-like"/>
    <property type="match status" value="1"/>
</dbReference>
<dbReference type="InterPro" id="IPR011856">
    <property type="entry name" value="tRNA_endonuc-like_dom_sf"/>
</dbReference>
<dbReference type="Gene3D" id="3.40.1350.10">
    <property type="match status" value="1"/>
</dbReference>
<reference evidence="3" key="1">
    <citation type="submission" date="2017-09" db="EMBL/GenBank/DDBJ databases">
        <title>FDA dAtabase for Regulatory Grade micrObial Sequences (FDA-ARGOS): Supporting development and validation of Infectious Disease Dx tests.</title>
        <authorList>
            <person name="Minogue T."/>
            <person name="Wolcott M."/>
            <person name="Wasieloski L."/>
            <person name="Aguilar W."/>
            <person name="Moore D."/>
            <person name="Tallon L."/>
            <person name="Sadzewicz L."/>
            <person name="Ott S."/>
            <person name="Zhao X."/>
            <person name="Nagaraj S."/>
            <person name="Vavikolanu K."/>
            <person name="Aluvathingal J."/>
            <person name="Nadendla S."/>
            <person name="Sichtig H."/>
        </authorList>
    </citation>
    <scope>NUCLEOTIDE SEQUENCE [LARGE SCALE GENOMIC DNA]</scope>
    <source>
        <strain evidence="3">FDAARGOS_369</strain>
    </source>
</reference>
<evidence type="ECO:0000313" key="2">
    <source>
        <dbReference type="EMBL" id="ATF62757.1"/>
    </source>
</evidence>
<sequence length="405" mass="44263">MLRCIYHHNSVSKLAGTMAKMLNKNHRPPPDVYITLLLPTLRRLSKTVPRTAAYVSEQLRQQTKALGSKKNLPALESTDFAVAVRTTLKILVALRYAQLMPRLTPWEKRKYLLTPLGAELTCTPHLHGSVPPRVVKQVQALCSQSLTAKSVKKLKKQANALLENAQEEHRLIFGTPDTGVLHALPHFSGADHADAATAAYEATGAAHLAHALNSAGTAETWPAGQSPLDIILRASDSPVIHAQAEFAEHFTQDLIQHIHAVTPEYFEQIVADIFTALGFNTEVTGGADDKGVDVIARYSDGLDFAPIYIQVKHYCGTMKVTPNEIQKLAGAVLLHGGLQGVLVTCGAFAHPVPEYLQGLPGARNIALVDRHQLVELMIRHRVGVLDGEGECGYRIDEEYFARGLE</sequence>
<feature type="domain" description="Restriction endonuclease type IV Mrr" evidence="1">
    <location>
        <begin position="259"/>
        <end position="377"/>
    </location>
</feature>
<dbReference type="PANTHER" id="PTHR30015">
    <property type="entry name" value="MRR RESTRICTION SYSTEM PROTEIN"/>
    <property type="match status" value="1"/>
</dbReference>
<evidence type="ECO:0000313" key="3">
    <source>
        <dbReference type="Proteomes" id="UP000218628"/>
    </source>
</evidence>
<keyword evidence="2" id="KW-0540">Nuclease</keyword>
<protein>
    <submittedName>
        <fullName evidence="2">Restriction endonuclease</fullName>
    </submittedName>
</protein>
<gene>
    <name evidence="2" type="ORF">CO690_03315</name>
</gene>
<keyword evidence="2" id="KW-0378">Hydrolase</keyword>
<dbReference type="EMBL" id="CP023510">
    <property type="protein sequence ID" value="ATF62757.1"/>
    <property type="molecule type" value="Genomic_DNA"/>
</dbReference>
<dbReference type="AlphaFoldDB" id="A0A291DEC8"/>
<dbReference type="PANTHER" id="PTHR30015:SF7">
    <property type="entry name" value="TYPE IV METHYL-DIRECTED RESTRICTION ENZYME ECOKMRR"/>
    <property type="match status" value="1"/>
</dbReference>